<proteinExistence type="predicted"/>
<dbReference type="Proteomes" id="UP000194141">
    <property type="component" value="Unassembled WGS sequence"/>
</dbReference>
<protein>
    <recommendedName>
        <fullName evidence="3">DUF1641 domain-containing protein</fullName>
    </recommendedName>
</protein>
<organism evidence="1 2">
    <name type="scientific">Desulfurella amilsii</name>
    <dbReference type="NCBI Taxonomy" id="1562698"/>
    <lineage>
        <taxon>Bacteria</taxon>
        <taxon>Pseudomonadati</taxon>
        <taxon>Campylobacterota</taxon>
        <taxon>Desulfurellia</taxon>
        <taxon>Desulfurellales</taxon>
        <taxon>Desulfurellaceae</taxon>
        <taxon>Desulfurella</taxon>
    </lineage>
</organism>
<reference evidence="1 2" key="1">
    <citation type="journal article" date="2017" name="Front. Microbiol.">
        <title>Genome Sequence of Desulfurella amilsii Strain TR1 and Comparative Genomics of Desulfurellaceae Family.</title>
        <authorList>
            <person name="Florentino A.P."/>
            <person name="Stams A.J."/>
            <person name="Sanchez-Andrea I."/>
        </authorList>
    </citation>
    <scope>NUCLEOTIDE SEQUENCE [LARGE SCALE GENOMIC DNA]</scope>
    <source>
        <strain evidence="1 2">TR1</strain>
    </source>
</reference>
<name>A0A1X4XUA8_9BACT</name>
<dbReference type="RefSeq" id="WP_086034779.1">
    <property type="nucleotide sequence ID" value="NZ_MDSU01000020.1"/>
</dbReference>
<evidence type="ECO:0000313" key="2">
    <source>
        <dbReference type="Proteomes" id="UP000194141"/>
    </source>
</evidence>
<dbReference type="AlphaFoldDB" id="A0A1X4XUA8"/>
<dbReference type="EMBL" id="MDSU01000020">
    <property type="protein sequence ID" value="OSS41117.1"/>
    <property type="molecule type" value="Genomic_DNA"/>
</dbReference>
<sequence>MDDIQVRLNEVSQKLDAVLEEVYAQKTHRKSMEDLNADVMKIGESVYDIALENLEEISEYTNIDSVFYFIKKLARNIDNLTKLFNRLESLIDFWDSFEPLTREIAISTQGYLDNLEKIGYFSLLKEIKNLMDNLVKNLTIDDVNRLSKTLVDTIKAFKLADAKKANELSFIGMIKLLNSKEIKTVLAFFVSFLENFSKLSQNND</sequence>
<comment type="caution">
    <text evidence="1">The sequence shown here is derived from an EMBL/GenBank/DDBJ whole genome shotgun (WGS) entry which is preliminary data.</text>
</comment>
<evidence type="ECO:0000313" key="1">
    <source>
        <dbReference type="EMBL" id="OSS41117.1"/>
    </source>
</evidence>
<keyword evidence="2" id="KW-1185">Reference proteome</keyword>
<dbReference type="STRING" id="1562698.DESAMIL20_2055"/>
<evidence type="ECO:0008006" key="3">
    <source>
        <dbReference type="Google" id="ProtNLM"/>
    </source>
</evidence>
<dbReference type="OrthoDB" id="1119050at2"/>
<gene>
    <name evidence="1" type="ORF">DESAMIL20_2055</name>
</gene>
<accession>A0A1X4XUA8</accession>